<gene>
    <name evidence="2" type="primary">Acey_s0018.g3507</name>
    <name evidence="2" type="synonym">Acey-F22B7.1</name>
    <name evidence="2" type="ORF">Y032_0018g3507</name>
</gene>
<reference evidence="3" key="1">
    <citation type="journal article" date="2015" name="Nat. Genet.">
        <title>The genome and transcriptome of the zoonotic hookworm Ancylostoma ceylanicum identify infection-specific gene families.</title>
        <authorList>
            <person name="Schwarz E.M."/>
            <person name="Hu Y."/>
            <person name="Antoshechkin I."/>
            <person name="Miller M.M."/>
            <person name="Sternberg P.W."/>
            <person name="Aroian R.V."/>
        </authorList>
    </citation>
    <scope>NUCLEOTIDE SEQUENCE</scope>
    <source>
        <strain evidence="3">HY135</strain>
    </source>
</reference>
<organism evidence="2 3">
    <name type="scientific">Ancylostoma ceylanicum</name>
    <dbReference type="NCBI Taxonomy" id="53326"/>
    <lineage>
        <taxon>Eukaryota</taxon>
        <taxon>Metazoa</taxon>
        <taxon>Ecdysozoa</taxon>
        <taxon>Nematoda</taxon>
        <taxon>Chromadorea</taxon>
        <taxon>Rhabditida</taxon>
        <taxon>Rhabditina</taxon>
        <taxon>Rhabditomorpha</taxon>
        <taxon>Strongyloidea</taxon>
        <taxon>Ancylostomatidae</taxon>
        <taxon>Ancylostomatinae</taxon>
        <taxon>Ancylostoma</taxon>
    </lineage>
</organism>
<protein>
    <submittedName>
        <fullName evidence="2">Uncharacterized protein</fullName>
    </submittedName>
</protein>
<accession>A0A016V2Q9</accession>
<feature type="signal peptide" evidence="1">
    <location>
        <begin position="1"/>
        <end position="27"/>
    </location>
</feature>
<keyword evidence="1" id="KW-0732">Signal</keyword>
<sequence>MGLNFSLSPFQMLSQLKFFLLPCLLMSSPTLEVLDYGMLSQNISSILLDPPLNSTDTDDEYKLFDNYFPLLLMLISLPRNETESLEKYMNQRTYAELKRMIDEKQKDSDITELISELEQNNTDLAEFISVVDNQKYVNLVEAYHNASIYNAIRGVWSLQLNPLLPAIDQLAILEYFAERRSNEHFRMSFWARLWAAIRAWLSGKQEFIECNADEPRCMRRIVEKLPLEARVELDRAAETEDLATVENIITEELTNQPKSARVEYELWKNANQPPQPLLDIIADKTEVEERALERLRAFDLVNSLKDYYRAMIESRSQAEQEEIRRFFQRMNDTFARCFNPIKDRYEYRY</sequence>
<feature type="chain" id="PRO_5001490119" evidence="1">
    <location>
        <begin position="28"/>
        <end position="349"/>
    </location>
</feature>
<keyword evidence="3" id="KW-1185">Reference proteome</keyword>
<dbReference type="AlphaFoldDB" id="A0A016V2Q9"/>
<evidence type="ECO:0000313" key="3">
    <source>
        <dbReference type="Proteomes" id="UP000024635"/>
    </source>
</evidence>
<evidence type="ECO:0000256" key="1">
    <source>
        <dbReference type="SAM" id="SignalP"/>
    </source>
</evidence>
<evidence type="ECO:0000313" key="2">
    <source>
        <dbReference type="EMBL" id="EYC21745.1"/>
    </source>
</evidence>
<comment type="caution">
    <text evidence="2">The sequence shown here is derived from an EMBL/GenBank/DDBJ whole genome shotgun (WGS) entry which is preliminary data.</text>
</comment>
<dbReference type="Proteomes" id="UP000024635">
    <property type="component" value="Unassembled WGS sequence"/>
</dbReference>
<dbReference type="OrthoDB" id="5867312at2759"/>
<dbReference type="EMBL" id="JARK01001354">
    <property type="protein sequence ID" value="EYC21745.1"/>
    <property type="molecule type" value="Genomic_DNA"/>
</dbReference>
<proteinExistence type="predicted"/>
<name>A0A016V2Q9_9BILA</name>